<evidence type="ECO:0000256" key="7">
    <source>
        <dbReference type="ARBA" id="ARBA00022741"/>
    </source>
</evidence>
<reference evidence="15 17" key="1">
    <citation type="journal article" date="2015" name="Genome Announc.">
        <title>Expanding the biotechnology potential of lactobacilli through comparative genomics of 213 strains and associated genera.</title>
        <authorList>
            <person name="Sun Z."/>
            <person name="Harris H.M."/>
            <person name="McCann A."/>
            <person name="Guo C."/>
            <person name="Argimon S."/>
            <person name="Zhang W."/>
            <person name="Yang X."/>
            <person name="Jeffery I.B."/>
            <person name="Cooney J.C."/>
            <person name="Kagawa T.F."/>
            <person name="Liu W."/>
            <person name="Song Y."/>
            <person name="Salvetti E."/>
            <person name="Wrobel A."/>
            <person name="Rasinkangas P."/>
            <person name="Parkhill J."/>
            <person name="Rea M.C."/>
            <person name="O'Sullivan O."/>
            <person name="Ritari J."/>
            <person name="Douillard F.P."/>
            <person name="Paul Ross R."/>
            <person name="Yang R."/>
            <person name="Briner A.E."/>
            <person name="Felis G.E."/>
            <person name="de Vos W.M."/>
            <person name="Barrangou R."/>
            <person name="Klaenhammer T.R."/>
            <person name="Caufield P.W."/>
            <person name="Cui Y."/>
            <person name="Zhang H."/>
            <person name="O'Toole P.W."/>
        </authorList>
    </citation>
    <scope>NUCLEOTIDE SEQUENCE [LARGE SCALE GENOMIC DNA]</scope>
    <source>
        <strain evidence="15 17">DSM 15353</strain>
    </source>
</reference>
<dbReference type="GO" id="GO:0006228">
    <property type="term" value="P:UTP biosynthetic process"/>
    <property type="evidence" value="ECO:0007669"/>
    <property type="project" value="InterPro"/>
</dbReference>
<keyword evidence="10" id="KW-0460">Magnesium</keyword>
<accession>A0A0R2KJV4</accession>
<dbReference type="GO" id="GO:0046872">
    <property type="term" value="F:metal ion binding"/>
    <property type="evidence" value="ECO:0007669"/>
    <property type="project" value="UniProtKB-KW"/>
</dbReference>
<keyword evidence="5 16" id="KW-0808">Transferase</keyword>
<gene>
    <name evidence="15" type="ORF">IV43_GL001779</name>
    <name evidence="16" type="ORF">LAC1533_0558</name>
</gene>
<dbReference type="PANTHER" id="PTHR11349">
    <property type="entry name" value="NUCLEOSIDE DIPHOSPHATE KINASE"/>
    <property type="match status" value="1"/>
</dbReference>
<dbReference type="PATRIC" id="fig|89059.3.peg.1896"/>
<evidence type="ECO:0000256" key="1">
    <source>
        <dbReference type="ARBA" id="ARBA00001946"/>
    </source>
</evidence>
<evidence type="ECO:0000313" key="18">
    <source>
        <dbReference type="Proteomes" id="UP000190935"/>
    </source>
</evidence>
<dbReference type="EMBL" id="JQBK01000006">
    <property type="protein sequence ID" value="KRN87242.1"/>
    <property type="molecule type" value="Genomic_DNA"/>
</dbReference>
<dbReference type="PRINTS" id="PR01243">
    <property type="entry name" value="NUCDPKINASE"/>
</dbReference>
<dbReference type="GeneID" id="95348638"/>
<dbReference type="GO" id="GO:0004550">
    <property type="term" value="F:nucleoside diphosphate kinase activity"/>
    <property type="evidence" value="ECO:0007669"/>
    <property type="project" value="UniProtKB-EC"/>
</dbReference>
<evidence type="ECO:0000256" key="11">
    <source>
        <dbReference type="ARBA" id="ARBA00023080"/>
    </source>
</evidence>
<dbReference type="FunFam" id="3.30.70.141:FF:000003">
    <property type="entry name" value="Nucleoside diphosphate kinase"/>
    <property type="match status" value="1"/>
</dbReference>
<dbReference type="InterPro" id="IPR001564">
    <property type="entry name" value="Nucleoside_diP_kinase"/>
</dbReference>
<evidence type="ECO:0000256" key="13">
    <source>
        <dbReference type="RuleBase" id="RU004011"/>
    </source>
</evidence>
<comment type="caution">
    <text evidence="12">Lacks conserved residue(s) required for the propagation of feature annotation.</text>
</comment>
<dbReference type="AlphaFoldDB" id="A0A0R2KJV4"/>
<evidence type="ECO:0000259" key="14">
    <source>
        <dbReference type="SMART" id="SM00562"/>
    </source>
</evidence>
<dbReference type="RefSeq" id="WP_010497207.1">
    <property type="nucleotide sequence ID" value="NZ_JQBK01000006.1"/>
</dbReference>
<keyword evidence="6" id="KW-0479">Metal-binding</keyword>
<dbReference type="InterPro" id="IPR036850">
    <property type="entry name" value="NDK-like_dom_sf"/>
</dbReference>
<dbReference type="EC" id="2.7.4.6" evidence="3"/>
<dbReference type="EMBL" id="LT630287">
    <property type="protein sequence ID" value="SFV39978.1"/>
    <property type="molecule type" value="Genomic_DNA"/>
</dbReference>
<keyword evidence="7" id="KW-0547">Nucleotide-binding</keyword>
<dbReference type="Proteomes" id="UP000190935">
    <property type="component" value="Chromosome I"/>
</dbReference>
<keyword evidence="9" id="KW-0067">ATP-binding</keyword>
<sequence>MTTERTLILIKPDGVKARHIGQIITRIENKGYSIDGLKVTMATPELLKKHYVDKVDKPYFTEIENYMLEGPIVAIIASGSRVIKGLHTIAGDTSPNQAAPGTIRGDFGRMFEDGILRNVIHSSDNPQNAENEIKLWFPELSATRGSSVKKEKQA</sequence>
<evidence type="ECO:0000256" key="2">
    <source>
        <dbReference type="ARBA" id="ARBA00008142"/>
    </source>
</evidence>
<protein>
    <recommendedName>
        <fullName evidence="4">Nucleoside diphosphate kinase</fullName>
        <ecNumber evidence="3">2.7.4.6</ecNumber>
    </recommendedName>
</protein>
<evidence type="ECO:0000313" key="15">
    <source>
        <dbReference type="EMBL" id="KRN87242.1"/>
    </source>
</evidence>
<evidence type="ECO:0000256" key="12">
    <source>
        <dbReference type="PROSITE-ProRule" id="PRU00706"/>
    </source>
</evidence>
<evidence type="ECO:0000256" key="4">
    <source>
        <dbReference type="ARBA" id="ARBA00017632"/>
    </source>
</evidence>
<evidence type="ECO:0000313" key="17">
    <source>
        <dbReference type="Proteomes" id="UP000051491"/>
    </source>
</evidence>
<dbReference type="GO" id="GO:0006241">
    <property type="term" value="P:CTP biosynthetic process"/>
    <property type="evidence" value="ECO:0007669"/>
    <property type="project" value="InterPro"/>
</dbReference>
<evidence type="ECO:0000256" key="6">
    <source>
        <dbReference type="ARBA" id="ARBA00022723"/>
    </source>
</evidence>
<evidence type="ECO:0000256" key="8">
    <source>
        <dbReference type="ARBA" id="ARBA00022777"/>
    </source>
</evidence>
<comment type="similarity">
    <text evidence="2 12 13">Belongs to the NDK family.</text>
</comment>
<dbReference type="PROSITE" id="PS51374">
    <property type="entry name" value="NDPK_LIKE"/>
    <property type="match status" value="1"/>
</dbReference>
<name>A0A0R2KJV4_9LACO</name>
<reference evidence="16" key="2">
    <citation type="submission" date="2016-11" db="EMBL/GenBank/DDBJ databases">
        <authorList>
            <person name="Jaros S."/>
            <person name="Januszkiewicz K."/>
            <person name="Wedrychowicz H."/>
        </authorList>
    </citation>
    <scope>NUCLEOTIDE SEQUENCE [LARGE SCALE GENOMIC DNA]</scope>
    <source>
        <strain evidence="16">ACA-DC 1533</strain>
    </source>
</reference>
<dbReference type="Pfam" id="PF00334">
    <property type="entry name" value="NDK"/>
    <property type="match status" value="1"/>
</dbReference>
<organism evidence="15 17">
    <name type="scientific">Ligilactobacillus acidipiscis</name>
    <dbReference type="NCBI Taxonomy" id="89059"/>
    <lineage>
        <taxon>Bacteria</taxon>
        <taxon>Bacillati</taxon>
        <taxon>Bacillota</taxon>
        <taxon>Bacilli</taxon>
        <taxon>Lactobacillales</taxon>
        <taxon>Lactobacillaceae</taxon>
        <taxon>Ligilactobacillus</taxon>
    </lineage>
</organism>
<dbReference type="NCBIfam" id="NF001908">
    <property type="entry name" value="PRK00668.1"/>
    <property type="match status" value="1"/>
</dbReference>
<evidence type="ECO:0000256" key="10">
    <source>
        <dbReference type="ARBA" id="ARBA00022842"/>
    </source>
</evidence>
<proteinExistence type="inferred from homology"/>
<dbReference type="STRING" id="89059.LAC1533_0558"/>
<dbReference type="GO" id="GO:0005524">
    <property type="term" value="F:ATP binding"/>
    <property type="evidence" value="ECO:0007669"/>
    <property type="project" value="UniProtKB-KW"/>
</dbReference>
<dbReference type="Proteomes" id="UP000051491">
    <property type="component" value="Unassembled WGS sequence"/>
</dbReference>
<reference evidence="18" key="3">
    <citation type="submission" date="2016-11" db="EMBL/GenBank/DDBJ databases">
        <authorList>
            <person name="Papadimitriou K."/>
        </authorList>
    </citation>
    <scope>NUCLEOTIDE SEQUENCE [LARGE SCALE GENOMIC DNA]</scope>
    <source>
        <strain evidence="18">ACA-DC 1533</strain>
    </source>
</reference>
<feature type="domain" description="Nucleoside diphosphate kinase-like" evidence="14">
    <location>
        <begin position="3"/>
        <end position="144"/>
    </location>
</feature>
<evidence type="ECO:0000256" key="9">
    <source>
        <dbReference type="ARBA" id="ARBA00022840"/>
    </source>
</evidence>
<keyword evidence="8 15" id="KW-0418">Kinase</keyword>
<dbReference type="GO" id="GO:0006183">
    <property type="term" value="P:GTP biosynthetic process"/>
    <property type="evidence" value="ECO:0007669"/>
    <property type="project" value="InterPro"/>
</dbReference>
<dbReference type="InterPro" id="IPR034907">
    <property type="entry name" value="NDK-like_dom"/>
</dbReference>
<keyword evidence="11" id="KW-0546">Nucleotide metabolism</keyword>
<dbReference type="SUPFAM" id="SSF54919">
    <property type="entry name" value="Nucleoside diphosphate kinase, NDK"/>
    <property type="match status" value="1"/>
</dbReference>
<dbReference type="OrthoDB" id="9801161at2"/>
<evidence type="ECO:0000313" key="16">
    <source>
        <dbReference type="EMBL" id="SFV39978.1"/>
    </source>
</evidence>
<evidence type="ECO:0000256" key="3">
    <source>
        <dbReference type="ARBA" id="ARBA00012966"/>
    </source>
</evidence>
<dbReference type="SMART" id="SM00562">
    <property type="entry name" value="NDK"/>
    <property type="match status" value="1"/>
</dbReference>
<dbReference type="KEGG" id="laca:LAC1533_0558"/>
<comment type="cofactor">
    <cofactor evidence="1">
        <name>Mg(2+)</name>
        <dbReference type="ChEBI" id="CHEBI:18420"/>
    </cofactor>
</comment>
<dbReference type="Gene3D" id="3.30.70.141">
    <property type="entry name" value="Nucleoside diphosphate kinase-like domain"/>
    <property type="match status" value="1"/>
</dbReference>
<evidence type="ECO:0000256" key="5">
    <source>
        <dbReference type="ARBA" id="ARBA00022679"/>
    </source>
</evidence>
<dbReference type="CDD" id="cd04413">
    <property type="entry name" value="NDPk_I"/>
    <property type="match status" value="1"/>
</dbReference>